<accession>A0AAD6PYR6</accession>
<evidence type="ECO:0000313" key="1">
    <source>
        <dbReference type="EMBL" id="KAJ6972729.1"/>
    </source>
</evidence>
<keyword evidence="2" id="KW-1185">Reference proteome</keyword>
<name>A0AAD6PYR6_9ROSI</name>
<protein>
    <submittedName>
        <fullName evidence="1">Uncharacterized protein</fullName>
    </submittedName>
</protein>
<dbReference type="AlphaFoldDB" id="A0AAD6PYR6"/>
<sequence>MSSVRSNYNRSSMHFECTSRLSSRYESISQHYNDVIAANRLYRFSGKGVQRSSSVLRRILVLS</sequence>
<gene>
    <name evidence="1" type="ORF">NC653_033130</name>
</gene>
<reference evidence="1" key="1">
    <citation type="journal article" date="2023" name="Mol. Ecol. Resour.">
        <title>Chromosome-level genome assembly of a triploid poplar Populus alba 'Berolinensis'.</title>
        <authorList>
            <person name="Chen S."/>
            <person name="Yu Y."/>
            <person name="Wang X."/>
            <person name="Wang S."/>
            <person name="Zhang T."/>
            <person name="Zhou Y."/>
            <person name="He R."/>
            <person name="Meng N."/>
            <person name="Wang Y."/>
            <person name="Liu W."/>
            <person name="Liu Z."/>
            <person name="Liu J."/>
            <person name="Guo Q."/>
            <person name="Huang H."/>
            <person name="Sederoff R.R."/>
            <person name="Wang G."/>
            <person name="Qu G."/>
            <person name="Chen S."/>
        </authorList>
    </citation>
    <scope>NUCLEOTIDE SEQUENCE</scope>
    <source>
        <strain evidence="1">SC-2020</strain>
    </source>
</reference>
<comment type="caution">
    <text evidence="1">The sequence shown here is derived from an EMBL/GenBank/DDBJ whole genome shotgun (WGS) entry which is preliminary data.</text>
</comment>
<organism evidence="1 2">
    <name type="scientific">Populus alba x Populus x berolinensis</name>
    <dbReference type="NCBI Taxonomy" id="444605"/>
    <lineage>
        <taxon>Eukaryota</taxon>
        <taxon>Viridiplantae</taxon>
        <taxon>Streptophyta</taxon>
        <taxon>Embryophyta</taxon>
        <taxon>Tracheophyta</taxon>
        <taxon>Spermatophyta</taxon>
        <taxon>Magnoliopsida</taxon>
        <taxon>eudicotyledons</taxon>
        <taxon>Gunneridae</taxon>
        <taxon>Pentapetalae</taxon>
        <taxon>rosids</taxon>
        <taxon>fabids</taxon>
        <taxon>Malpighiales</taxon>
        <taxon>Salicaceae</taxon>
        <taxon>Saliceae</taxon>
        <taxon>Populus</taxon>
    </lineage>
</organism>
<proteinExistence type="predicted"/>
<dbReference type="Proteomes" id="UP001164929">
    <property type="component" value="Chromosome 14"/>
</dbReference>
<evidence type="ECO:0000313" key="2">
    <source>
        <dbReference type="Proteomes" id="UP001164929"/>
    </source>
</evidence>
<dbReference type="EMBL" id="JAQIZT010000014">
    <property type="protein sequence ID" value="KAJ6972729.1"/>
    <property type="molecule type" value="Genomic_DNA"/>
</dbReference>